<dbReference type="Gene3D" id="3.90.79.10">
    <property type="entry name" value="Nucleoside Triphosphate Pyrophosphohydrolase"/>
    <property type="match status" value="1"/>
</dbReference>
<dbReference type="Proteomes" id="UP000231358">
    <property type="component" value="Unassembled WGS sequence"/>
</dbReference>
<evidence type="ECO:0000313" key="4">
    <source>
        <dbReference type="EMBL" id="PIG86479.1"/>
    </source>
</evidence>
<dbReference type="PANTHER" id="PTHR12992">
    <property type="entry name" value="NUDIX HYDROLASE"/>
    <property type="match status" value="1"/>
</dbReference>
<dbReference type="InterPro" id="IPR058602">
    <property type="entry name" value="YAG7_dimerisation_dom"/>
</dbReference>
<feature type="region of interest" description="Disordered" evidence="2">
    <location>
        <begin position="505"/>
        <end position="541"/>
    </location>
</feature>
<dbReference type="SUPFAM" id="SSF55811">
    <property type="entry name" value="Nudix"/>
    <property type="match status" value="1"/>
</dbReference>
<protein>
    <submittedName>
        <fullName evidence="4">NUDIX family hydrolase</fullName>
    </submittedName>
</protein>
<proteinExistence type="predicted"/>
<dbReference type="CDD" id="cd03426">
    <property type="entry name" value="NUDIX_CoAse_Nudt7"/>
    <property type="match status" value="1"/>
</dbReference>
<feature type="region of interest" description="Disordered" evidence="2">
    <location>
        <begin position="742"/>
        <end position="767"/>
    </location>
</feature>
<feature type="region of interest" description="Disordered" evidence="2">
    <location>
        <begin position="813"/>
        <end position="854"/>
    </location>
</feature>
<dbReference type="InterPro" id="IPR000086">
    <property type="entry name" value="NUDIX_hydrolase_dom"/>
</dbReference>
<keyword evidence="5" id="KW-1185">Reference proteome</keyword>
<evidence type="ECO:0000259" key="3">
    <source>
        <dbReference type="PROSITE" id="PS51462"/>
    </source>
</evidence>
<feature type="compositionally biased region" description="Polar residues" evidence="2">
    <location>
        <begin position="871"/>
        <end position="881"/>
    </location>
</feature>
<dbReference type="GO" id="GO:0046982">
    <property type="term" value="F:protein heterodimerization activity"/>
    <property type="evidence" value="ECO:0007669"/>
    <property type="project" value="InterPro"/>
</dbReference>
<gene>
    <name evidence="4" type="ORF">AARAC_008213</name>
</gene>
<feature type="region of interest" description="Disordered" evidence="2">
    <location>
        <begin position="868"/>
        <end position="948"/>
    </location>
</feature>
<feature type="compositionally biased region" description="Polar residues" evidence="2">
    <location>
        <begin position="505"/>
        <end position="515"/>
    </location>
</feature>
<evidence type="ECO:0000313" key="5">
    <source>
        <dbReference type="Proteomes" id="UP000231358"/>
    </source>
</evidence>
<dbReference type="CDD" id="cd13732">
    <property type="entry name" value="HFD_CENP-W"/>
    <property type="match status" value="1"/>
</dbReference>
<sequence>METPKSELLEAVPLSSSLHDALRYLHDHPYPHVPNPPACKKRASVALVLRVRPTHNHWPDSQHSSITPQENNTASVKQRLNTFFSQDWVQNGDPEALFIKRASRVGDRWTGHVALPGGKRDPEDADDKAAAIREASEEVGLDLTADEYIFVGNLPERVVSTGWTSVPDSPTLRLQPTEVASTHWVPLSALLSPSQRTVEYVDISQRYAKTSGFITRLTSRYILGLMEFSAVRLRPTESLRCNPSFGFAAKDSRGPSPLMQRLRTWFFGNRPDPEDQNQPLLLWGLTLGILADFLDMLPPHTAVQLWEYPTFTFPDLRLITSILTYRLRKRNKLQAKSGPQLSNTAVGSQTSGVSVTSNDDEAEASHIHNEVGIEGLGVGRYYGSSKTKELERDTHAVGIMLKGYYAKLRFAIQIFLAWRAAIEPSSSLPPVSSILSLSSTLPVTMAATQKLYPRGTVKRIVKAQSNRNVSKNADILIFLDYMLFMQEKNPPETSSFSIMAAASVNNSNPQAQPESPSEKPKQNHTSSPSVTSKLDGATANGVDNIESPYFRELQRSLRNTVKKLNATAKVDAIIAENSGKSLDDLVAEKKINADQKAQALKKPALQATIAQIEEQIANYKEFAAQYEQRLATQQAELAKAHKEELDAIQEKAVSEAKKASQTDLRQRLLSLSKFLCAAATMRRSGDENSSLTRAFEGVLYQVYGGSHEAVNSMLKLIDGVDEKVVSVEGEALEITYDKVKQTSEEHAPATEELGTEAAPESDPTLANAGYTELHDCSYDTGIPAASEPTTAVSQPEQVAPPAQTLVDDSANPVAEASWNPKTGDSLASSANTDGWVEVPRDPAETDTGLEATPVIAAETGDKNVIAEETTDNGAENVTVPKSQGGDGFEAVVHHQRQPSSRGRGRGGRGRDGFRGRGRGDFRGRGRGRGSRGRGGPNGNTVTPPAGSQ</sequence>
<feature type="compositionally biased region" description="Polar residues" evidence="2">
    <location>
        <begin position="819"/>
        <end position="832"/>
    </location>
</feature>
<accession>A0A2G7G0V2</accession>
<feature type="domain" description="Nudix hydrolase" evidence="3">
    <location>
        <begin position="40"/>
        <end position="207"/>
    </location>
</feature>
<feature type="region of interest" description="Disordered" evidence="2">
    <location>
        <begin position="779"/>
        <end position="801"/>
    </location>
</feature>
<dbReference type="PANTHER" id="PTHR12992:SF44">
    <property type="entry name" value="NUDIX HYDROLASE DOMAIN-CONTAINING PROTEIN"/>
    <property type="match status" value="1"/>
</dbReference>
<dbReference type="STRING" id="656916.A0A2G7G0V2"/>
<dbReference type="InterPro" id="IPR015797">
    <property type="entry name" value="NUDIX_hydrolase-like_dom_sf"/>
</dbReference>
<dbReference type="AlphaFoldDB" id="A0A2G7G0V2"/>
<dbReference type="PROSITE" id="PS51462">
    <property type="entry name" value="NUDIX"/>
    <property type="match status" value="1"/>
</dbReference>
<feature type="compositionally biased region" description="Low complexity" evidence="2">
    <location>
        <begin position="346"/>
        <end position="356"/>
    </location>
</feature>
<feature type="compositionally biased region" description="Polar residues" evidence="2">
    <location>
        <begin position="523"/>
        <end position="532"/>
    </location>
</feature>
<evidence type="ECO:0000256" key="1">
    <source>
        <dbReference type="SAM" id="Coils"/>
    </source>
</evidence>
<dbReference type="Pfam" id="PF00293">
    <property type="entry name" value="NUDIX"/>
    <property type="match status" value="1"/>
</dbReference>
<dbReference type="GO" id="GO:0010945">
    <property type="term" value="F:coenzyme A diphosphatase activity"/>
    <property type="evidence" value="ECO:0007669"/>
    <property type="project" value="InterPro"/>
</dbReference>
<dbReference type="InterPro" id="IPR045121">
    <property type="entry name" value="CoAse"/>
</dbReference>
<feature type="coiled-coil region" evidence="1">
    <location>
        <begin position="609"/>
        <end position="658"/>
    </location>
</feature>
<feature type="compositionally biased region" description="Polar residues" evidence="2">
    <location>
        <begin position="787"/>
        <end position="796"/>
    </location>
</feature>
<comment type="caution">
    <text evidence="4">The sequence shown here is derived from an EMBL/GenBank/DDBJ whole genome shotgun (WGS) entry which is preliminary data.</text>
</comment>
<feature type="compositionally biased region" description="Basic and acidic residues" evidence="2">
    <location>
        <begin position="908"/>
        <end position="923"/>
    </location>
</feature>
<dbReference type="Gene3D" id="1.10.20.10">
    <property type="entry name" value="Histone, subunit A"/>
    <property type="match status" value="1"/>
</dbReference>
<dbReference type="Pfam" id="PF26434">
    <property type="entry name" value="YAG7_C"/>
    <property type="match status" value="1"/>
</dbReference>
<keyword evidence="4" id="KW-0378">Hydrolase</keyword>
<feature type="compositionally biased region" description="Polar residues" evidence="2">
    <location>
        <begin position="938"/>
        <end position="948"/>
    </location>
</feature>
<feature type="region of interest" description="Disordered" evidence="2">
    <location>
        <begin position="336"/>
        <end position="356"/>
    </location>
</feature>
<reference evidence="4 5" key="1">
    <citation type="submission" date="2017-05" db="EMBL/GenBank/DDBJ databases">
        <title>Genome sequence for an aflatoxigenic pathogen of Argentinian peanut, Aspergillus arachidicola.</title>
        <authorList>
            <person name="Moore G."/>
            <person name="Beltz S.B."/>
            <person name="Mack B.M."/>
        </authorList>
    </citation>
    <scope>NUCLEOTIDE SEQUENCE [LARGE SCALE GENOMIC DNA]</scope>
    <source>
        <strain evidence="4 5">CBS 117610</strain>
    </source>
</reference>
<evidence type="ECO:0000256" key="2">
    <source>
        <dbReference type="SAM" id="MobiDB-lite"/>
    </source>
</evidence>
<name>A0A2G7G0V2_9EURO</name>
<organism evidence="4 5">
    <name type="scientific">Aspergillus arachidicola</name>
    <dbReference type="NCBI Taxonomy" id="656916"/>
    <lineage>
        <taxon>Eukaryota</taxon>
        <taxon>Fungi</taxon>
        <taxon>Dikarya</taxon>
        <taxon>Ascomycota</taxon>
        <taxon>Pezizomycotina</taxon>
        <taxon>Eurotiomycetes</taxon>
        <taxon>Eurotiomycetidae</taxon>
        <taxon>Eurotiales</taxon>
        <taxon>Aspergillaceae</taxon>
        <taxon>Aspergillus</taxon>
        <taxon>Aspergillus subgen. Circumdati</taxon>
    </lineage>
</organism>
<dbReference type="EMBL" id="NEXV01000248">
    <property type="protein sequence ID" value="PIG86479.1"/>
    <property type="molecule type" value="Genomic_DNA"/>
</dbReference>
<dbReference type="InterPro" id="IPR009072">
    <property type="entry name" value="Histone-fold"/>
</dbReference>
<keyword evidence="1" id="KW-0175">Coiled coil</keyword>